<reference evidence="2" key="1">
    <citation type="submission" date="2022-01" db="EMBL/GenBank/DDBJ databases">
        <authorList>
            <person name="Criscuolo A."/>
        </authorList>
    </citation>
    <scope>NUCLEOTIDE SEQUENCE</scope>
    <source>
        <strain evidence="2">CIP111891</strain>
    </source>
</reference>
<protein>
    <recommendedName>
        <fullName evidence="1">N-acetyltransferase domain-containing protein</fullName>
    </recommendedName>
</protein>
<dbReference type="Pfam" id="PF13302">
    <property type="entry name" value="Acetyltransf_3"/>
    <property type="match status" value="1"/>
</dbReference>
<dbReference type="RefSeq" id="WP_236293513.1">
    <property type="nucleotide sequence ID" value="NZ_CAKMMW010000050.1"/>
</dbReference>
<evidence type="ECO:0000313" key="3">
    <source>
        <dbReference type="Proteomes" id="UP000838821"/>
    </source>
</evidence>
<dbReference type="InterPro" id="IPR000182">
    <property type="entry name" value="GNAT_dom"/>
</dbReference>
<comment type="caution">
    <text evidence="2">The sequence shown here is derived from an EMBL/GenBank/DDBJ whole genome shotgun (WGS) entry which is preliminary data.</text>
</comment>
<dbReference type="PANTHER" id="PTHR43610">
    <property type="entry name" value="BLL6696 PROTEIN"/>
    <property type="match status" value="1"/>
</dbReference>
<dbReference type="SUPFAM" id="SSF55729">
    <property type="entry name" value="Acyl-CoA N-acyltransferases (Nat)"/>
    <property type="match status" value="1"/>
</dbReference>
<dbReference type="PANTHER" id="PTHR43610:SF1">
    <property type="entry name" value="N-ACETYLTRANSFERASE DOMAIN-CONTAINING PROTEIN"/>
    <property type="match status" value="1"/>
</dbReference>
<evidence type="ECO:0000313" key="2">
    <source>
        <dbReference type="EMBL" id="CAH1232467.1"/>
    </source>
</evidence>
<organism evidence="2 3">
    <name type="scientific">Paenibacillus allorhizoplanae</name>
    <dbReference type="NCBI Taxonomy" id="2905648"/>
    <lineage>
        <taxon>Bacteria</taxon>
        <taxon>Bacillati</taxon>
        <taxon>Bacillota</taxon>
        <taxon>Bacilli</taxon>
        <taxon>Bacillales</taxon>
        <taxon>Paenibacillaceae</taxon>
        <taxon>Paenibacillus</taxon>
    </lineage>
</organism>
<sequence>MQGEKVKLVQLERDHTEALYNALSHSQVWEFLLTKVRKYEDMDKIVEKALKGKEQGKELPFTLIDLETNEILGTTRIGDISISHRSAEIGWTWLTPSVWRTGINPETKYLLLKYCFEEMKLRRVQFKIHARNKRSIRAVERLGAVKEGELRNMFVWDDGDNGNQVIFSILDTEWDMVEKRLKGSLI</sequence>
<gene>
    <name evidence="2" type="ORF">PAECIP111891_07015</name>
</gene>
<dbReference type="InterPro" id="IPR016181">
    <property type="entry name" value="Acyl_CoA_acyltransferase"/>
</dbReference>
<accession>A0ABN8HAU7</accession>
<keyword evidence="3" id="KW-1185">Reference proteome</keyword>
<dbReference type="Proteomes" id="UP000838821">
    <property type="component" value="Unassembled WGS sequence"/>
</dbReference>
<proteinExistence type="predicted"/>
<feature type="domain" description="N-acetyltransferase" evidence="1">
    <location>
        <begin position="6"/>
        <end position="172"/>
    </location>
</feature>
<dbReference type="Gene3D" id="3.40.630.30">
    <property type="match status" value="1"/>
</dbReference>
<evidence type="ECO:0000259" key="1">
    <source>
        <dbReference type="PROSITE" id="PS51186"/>
    </source>
</evidence>
<name>A0ABN8HAU7_9BACL</name>
<dbReference type="PROSITE" id="PS51186">
    <property type="entry name" value="GNAT"/>
    <property type="match status" value="1"/>
</dbReference>
<dbReference type="EMBL" id="CAKMMW010000050">
    <property type="protein sequence ID" value="CAH1232467.1"/>
    <property type="molecule type" value="Genomic_DNA"/>
</dbReference>